<keyword evidence="1" id="KW-0812">Transmembrane</keyword>
<evidence type="ECO:0000313" key="3">
    <source>
        <dbReference type="Proteomes" id="UP000595792"/>
    </source>
</evidence>
<gene>
    <name evidence="2" type="ORF">I5Q84_06225</name>
</gene>
<accession>A0AAX1KMC1</accession>
<feature type="transmembrane region" description="Helical" evidence="1">
    <location>
        <begin position="161"/>
        <end position="184"/>
    </location>
</feature>
<feature type="transmembrane region" description="Helical" evidence="1">
    <location>
        <begin position="61"/>
        <end position="81"/>
    </location>
</feature>
<evidence type="ECO:0000256" key="1">
    <source>
        <dbReference type="SAM" id="Phobius"/>
    </source>
</evidence>
<keyword evidence="1" id="KW-1133">Transmembrane helix</keyword>
<dbReference type="AlphaFoldDB" id="A0AAX1KMC1"/>
<sequence>MNHAGIRSALSRIAWAYLLIHLHFRLNNLDLLPDWAGYLLIFSAIGLLAGELRDLPLLRPFCILLGAVSGVDWLAFLLTGAEFTGRFFLLSALITCVALYFHFQLLTDLAALADRQSGESGLSPLGRRLRVCRSIDAVLRVAVCLLPYAAGWRWAEPLLLLLSLLWLGVCAVIVCGLFSLRALFPVEEPEP</sequence>
<dbReference type="KEGG" id="fpla:A4U99_03350"/>
<dbReference type="Proteomes" id="UP000595792">
    <property type="component" value="Chromosome"/>
</dbReference>
<feature type="transmembrane region" description="Helical" evidence="1">
    <location>
        <begin position="32"/>
        <end position="49"/>
    </location>
</feature>
<proteinExistence type="predicted"/>
<evidence type="ECO:0000313" key="2">
    <source>
        <dbReference type="EMBL" id="QQR07077.1"/>
    </source>
</evidence>
<dbReference type="EMBL" id="CP065315">
    <property type="protein sequence ID" value="QQR07077.1"/>
    <property type="molecule type" value="Genomic_DNA"/>
</dbReference>
<reference evidence="2 3" key="1">
    <citation type="submission" date="2020-11" db="EMBL/GenBank/DDBJ databases">
        <title>Closed and high quality bacterial genomes of the OMM12 community.</title>
        <authorList>
            <person name="Marbouty M."/>
            <person name="Lamy-Besnier Q."/>
            <person name="Debarbieux L."/>
            <person name="Koszul R."/>
        </authorList>
    </citation>
    <scope>NUCLEOTIDE SEQUENCE [LARGE SCALE GENOMIC DNA]</scope>
    <source>
        <strain evidence="2 3">YL31</strain>
    </source>
</reference>
<name>A0AAX1KMC1_FLAPL</name>
<dbReference type="RefSeq" id="WP_065534034.1">
    <property type="nucleotide sequence ID" value="NZ_CP015406.2"/>
</dbReference>
<protein>
    <recommendedName>
        <fullName evidence="4">Rod shape-determining protein MreD</fullName>
    </recommendedName>
</protein>
<evidence type="ECO:0008006" key="4">
    <source>
        <dbReference type="Google" id="ProtNLM"/>
    </source>
</evidence>
<keyword evidence="1" id="KW-0472">Membrane</keyword>
<feature type="transmembrane region" description="Helical" evidence="1">
    <location>
        <begin position="87"/>
        <end position="106"/>
    </location>
</feature>
<organism evidence="2 3">
    <name type="scientific">Flavonifractor plautii</name>
    <name type="common">Fusobacterium plautii</name>
    <dbReference type="NCBI Taxonomy" id="292800"/>
    <lineage>
        <taxon>Bacteria</taxon>
        <taxon>Bacillati</taxon>
        <taxon>Bacillota</taxon>
        <taxon>Clostridia</taxon>
        <taxon>Eubacteriales</taxon>
        <taxon>Oscillospiraceae</taxon>
        <taxon>Flavonifractor</taxon>
    </lineage>
</organism>